<dbReference type="EMBL" id="JAUEPS010000016">
    <property type="protein sequence ID" value="KAK0458709.1"/>
    <property type="molecule type" value="Genomic_DNA"/>
</dbReference>
<dbReference type="GeneID" id="85353118"/>
<proteinExistence type="predicted"/>
<protein>
    <submittedName>
        <fullName evidence="1">Uncharacterized protein</fullName>
    </submittedName>
</protein>
<accession>A0AA39KF91</accession>
<dbReference type="RefSeq" id="XP_060330959.1">
    <property type="nucleotide sequence ID" value="XM_060469570.1"/>
</dbReference>
<evidence type="ECO:0000313" key="1">
    <source>
        <dbReference type="EMBL" id="KAK0458709.1"/>
    </source>
</evidence>
<comment type="caution">
    <text evidence="1">The sequence shown here is derived from an EMBL/GenBank/DDBJ whole genome shotgun (WGS) entry which is preliminary data.</text>
</comment>
<organism evidence="1 2">
    <name type="scientific">Armillaria tabescens</name>
    <name type="common">Ringless honey mushroom</name>
    <name type="synonym">Agaricus tabescens</name>
    <dbReference type="NCBI Taxonomy" id="1929756"/>
    <lineage>
        <taxon>Eukaryota</taxon>
        <taxon>Fungi</taxon>
        <taxon>Dikarya</taxon>
        <taxon>Basidiomycota</taxon>
        <taxon>Agaricomycotina</taxon>
        <taxon>Agaricomycetes</taxon>
        <taxon>Agaricomycetidae</taxon>
        <taxon>Agaricales</taxon>
        <taxon>Marasmiineae</taxon>
        <taxon>Physalacriaceae</taxon>
        <taxon>Desarmillaria</taxon>
    </lineage>
</organism>
<gene>
    <name evidence="1" type="ORF">EV420DRAFT_1479408</name>
</gene>
<dbReference type="AlphaFoldDB" id="A0AA39KF91"/>
<name>A0AA39KF91_ARMTA</name>
<evidence type="ECO:0000313" key="2">
    <source>
        <dbReference type="Proteomes" id="UP001175211"/>
    </source>
</evidence>
<keyword evidence="2" id="KW-1185">Reference proteome</keyword>
<dbReference type="Proteomes" id="UP001175211">
    <property type="component" value="Unassembled WGS sequence"/>
</dbReference>
<sequence>MRLGEFCHLGCVSFFGPLSRIHGRREIAVRELDEMASLASRQGHRHGKPYAFRKCLGFKLQAIERKHPFENALADGLHRLYIAPFGHDTIYYVRSPRVRMRKRKRVIESRNWSFSSRMRFDLSGITQRHNDQEPAMIRRYR</sequence>
<reference evidence="1" key="1">
    <citation type="submission" date="2023-06" db="EMBL/GenBank/DDBJ databases">
        <authorList>
            <consortium name="Lawrence Berkeley National Laboratory"/>
            <person name="Ahrendt S."/>
            <person name="Sahu N."/>
            <person name="Indic B."/>
            <person name="Wong-Bajracharya J."/>
            <person name="Merenyi Z."/>
            <person name="Ke H.-M."/>
            <person name="Monk M."/>
            <person name="Kocsube S."/>
            <person name="Drula E."/>
            <person name="Lipzen A."/>
            <person name="Balint B."/>
            <person name="Henrissat B."/>
            <person name="Andreopoulos B."/>
            <person name="Martin F.M."/>
            <person name="Harder C.B."/>
            <person name="Rigling D."/>
            <person name="Ford K.L."/>
            <person name="Foster G.D."/>
            <person name="Pangilinan J."/>
            <person name="Papanicolaou A."/>
            <person name="Barry K."/>
            <person name="LaButti K."/>
            <person name="Viragh M."/>
            <person name="Koriabine M."/>
            <person name="Yan M."/>
            <person name="Riley R."/>
            <person name="Champramary S."/>
            <person name="Plett K.L."/>
            <person name="Tsai I.J."/>
            <person name="Slot J."/>
            <person name="Sipos G."/>
            <person name="Plett J."/>
            <person name="Nagy L.G."/>
            <person name="Grigoriev I.V."/>
        </authorList>
    </citation>
    <scope>NUCLEOTIDE SEQUENCE</scope>
    <source>
        <strain evidence="1">CCBAS 213</strain>
    </source>
</reference>